<feature type="domain" description="Soluble ligand binding" evidence="5">
    <location>
        <begin position="571"/>
        <end position="606"/>
    </location>
</feature>
<feature type="region of interest" description="Disordered" evidence="2">
    <location>
        <begin position="426"/>
        <end position="490"/>
    </location>
</feature>
<dbReference type="Gene3D" id="3.30.1950.10">
    <property type="entry name" value="wza like domain"/>
    <property type="match status" value="1"/>
</dbReference>
<name>A0AAU7DH65_9BACT</name>
<evidence type="ECO:0000259" key="4">
    <source>
        <dbReference type="Pfam" id="PF02563"/>
    </source>
</evidence>
<organism evidence="6">
    <name type="scientific">Telmatobacter sp. DSM 110680</name>
    <dbReference type="NCBI Taxonomy" id="3036704"/>
    <lineage>
        <taxon>Bacteria</taxon>
        <taxon>Pseudomonadati</taxon>
        <taxon>Acidobacteriota</taxon>
        <taxon>Terriglobia</taxon>
        <taxon>Terriglobales</taxon>
        <taxon>Acidobacteriaceae</taxon>
        <taxon>Telmatobacter</taxon>
    </lineage>
</organism>
<feature type="signal peptide" evidence="3">
    <location>
        <begin position="1"/>
        <end position="17"/>
    </location>
</feature>
<dbReference type="AlphaFoldDB" id="A0AAU7DH65"/>
<evidence type="ECO:0000313" key="6">
    <source>
        <dbReference type="EMBL" id="XBH17179.1"/>
    </source>
</evidence>
<gene>
    <name evidence="6" type="ORF">P8935_21755</name>
</gene>
<dbReference type="Gene3D" id="3.10.560.10">
    <property type="entry name" value="Outer membrane lipoprotein wza domain like"/>
    <property type="match status" value="4"/>
</dbReference>
<feature type="compositionally biased region" description="Polar residues" evidence="2">
    <location>
        <begin position="35"/>
        <end position="49"/>
    </location>
</feature>
<evidence type="ECO:0000259" key="5">
    <source>
        <dbReference type="Pfam" id="PF10531"/>
    </source>
</evidence>
<evidence type="ECO:0000256" key="1">
    <source>
        <dbReference type="ARBA" id="ARBA00022729"/>
    </source>
</evidence>
<feature type="domain" description="Soluble ligand binding" evidence="5">
    <location>
        <begin position="285"/>
        <end position="326"/>
    </location>
</feature>
<sequence>MSKKFLILFLVCSAVCAGQSTLTTPEPDAAIPATAGQNTGAIRNPTATGRDSVLTGPPTDAPNFTMPPVSSKFVGPLTTKSDFQLLAEEAAGHPLQVYGRRLFDEVPTTFAPIDHIALPSDYVIGPGDELLIRAWGKIDLDSRLIVDRNGQISLPKVGTVIVAGLRYDQLENRLRSSIGNLYKDFELNVTLGRLHSIQIYVLGSARQPGAYTVSSMSTLVNALFASGGPSATGSMRHIQLRRNDQLISDFDVYNLLRHGDKSHDVHLLPGDVIYIPPVGPQLALLGSVNEPGIYETRGDTTVAAALEDAGGLTNLAGTDRVLLERIEDHRSRRVDEFGLDASGLRQLVKDGDVLRVFALSPRFENAVTLRGSVAQPGRYAWHEGMRVSDLIPSRDALITRKHWNQQNHLPQPEPVEEFGSSRLNQVENQPNDQFGKPSTKTNGSRKDPSDILRGVQSGDQSGNSDDIERADQAGRPRTDQFSDERQFGVGEDTKAAIEAVGKNSAEINWEYAVIERLDDQDLSSHLIPFRLASAIDVHASKENQPLKPGDIVTIFSRVDLELPMEKHAAFVRVGGEVNAPGVYRVNPGQTLREVVEQAGGLTSHSYLYASLFTRVSTRKAQEEQLKQSSEELQRDLMSKFANATPQPGQTGADQQAQMAMQQAALTKLTSIKPTGRVVLKMKPDASGLTDIPDFALEDGDTFYIPPRLSTVQVAGAVYNANAFRYETGKRLIGYLNDSGGATRDADQKRIFVIRADGSVVSRQSHGSHSHGSYENLKLLPGDAIVVPEKLRVSSKMTNVLQYTQLFSQLALSAAALSVVH</sequence>
<feature type="domain" description="Soluble ligand binding" evidence="5">
    <location>
        <begin position="711"/>
        <end position="760"/>
    </location>
</feature>
<feature type="compositionally biased region" description="Polar residues" evidence="2">
    <location>
        <begin position="426"/>
        <end position="442"/>
    </location>
</feature>
<dbReference type="PANTHER" id="PTHR33619:SF3">
    <property type="entry name" value="POLYSACCHARIDE EXPORT PROTEIN GFCE-RELATED"/>
    <property type="match status" value="1"/>
</dbReference>
<accession>A0AAU7DH65</accession>
<feature type="chain" id="PRO_5043425497" evidence="3">
    <location>
        <begin position="18"/>
        <end position="820"/>
    </location>
</feature>
<feature type="domain" description="Soluble ligand binding" evidence="5">
    <location>
        <begin position="199"/>
        <end position="243"/>
    </location>
</feature>
<dbReference type="PANTHER" id="PTHR33619">
    <property type="entry name" value="POLYSACCHARIDE EXPORT PROTEIN GFCE-RELATED"/>
    <property type="match status" value="1"/>
</dbReference>
<dbReference type="Pfam" id="PF02563">
    <property type="entry name" value="Poly_export"/>
    <property type="match status" value="1"/>
</dbReference>
<dbReference type="InterPro" id="IPR049712">
    <property type="entry name" value="Poly_export"/>
</dbReference>
<protein>
    <submittedName>
        <fullName evidence="6">SLBB domain-containing protein</fullName>
    </submittedName>
</protein>
<evidence type="ECO:0000256" key="3">
    <source>
        <dbReference type="SAM" id="SignalP"/>
    </source>
</evidence>
<dbReference type="EMBL" id="CP121196">
    <property type="protein sequence ID" value="XBH17179.1"/>
    <property type="molecule type" value="Genomic_DNA"/>
</dbReference>
<feature type="compositionally biased region" description="Basic and acidic residues" evidence="2">
    <location>
        <begin position="466"/>
        <end position="490"/>
    </location>
</feature>
<reference evidence="6" key="1">
    <citation type="submission" date="2023-03" db="EMBL/GenBank/DDBJ databases">
        <title>Edaphobacter sp.</title>
        <authorList>
            <person name="Huber K.J."/>
            <person name="Papendorf J."/>
            <person name="Pilke C."/>
            <person name="Bunk B."/>
            <person name="Sproeer C."/>
            <person name="Pester M."/>
        </authorList>
    </citation>
    <scope>NUCLEOTIDE SEQUENCE</scope>
    <source>
        <strain evidence="6">DSM 110680</strain>
    </source>
</reference>
<dbReference type="InterPro" id="IPR019554">
    <property type="entry name" value="Soluble_ligand-bd"/>
</dbReference>
<keyword evidence="1 3" id="KW-0732">Signal</keyword>
<dbReference type="InterPro" id="IPR003715">
    <property type="entry name" value="Poly_export_N"/>
</dbReference>
<feature type="domain" description="Polysaccharide export protein N-terminal" evidence="4">
    <location>
        <begin position="119"/>
        <end position="191"/>
    </location>
</feature>
<feature type="region of interest" description="Disordered" evidence="2">
    <location>
        <begin position="34"/>
        <end position="66"/>
    </location>
</feature>
<dbReference type="RefSeq" id="WP_348262410.1">
    <property type="nucleotide sequence ID" value="NZ_CP121196.1"/>
</dbReference>
<proteinExistence type="predicted"/>
<evidence type="ECO:0000256" key="2">
    <source>
        <dbReference type="SAM" id="MobiDB-lite"/>
    </source>
</evidence>
<dbReference type="Pfam" id="PF10531">
    <property type="entry name" value="SLBB"/>
    <property type="match status" value="4"/>
</dbReference>
<dbReference type="SUPFAM" id="SSF142984">
    <property type="entry name" value="Nqo1 middle domain-like"/>
    <property type="match status" value="1"/>
</dbReference>
<dbReference type="GO" id="GO:0015159">
    <property type="term" value="F:polysaccharide transmembrane transporter activity"/>
    <property type="evidence" value="ECO:0007669"/>
    <property type="project" value="InterPro"/>
</dbReference>